<keyword evidence="3" id="KW-1185">Reference proteome</keyword>
<gene>
    <name evidence="2" type="ORF">Tco_0977093</name>
</gene>
<accession>A0ABQ5EJ41</accession>
<feature type="region of interest" description="Disordered" evidence="1">
    <location>
        <begin position="57"/>
        <end position="78"/>
    </location>
</feature>
<comment type="caution">
    <text evidence="2">The sequence shown here is derived from an EMBL/GenBank/DDBJ whole genome shotgun (WGS) entry which is preliminary data.</text>
</comment>
<proteinExistence type="predicted"/>
<dbReference type="EMBL" id="BQNB010016363">
    <property type="protein sequence ID" value="GJT50936.1"/>
    <property type="molecule type" value="Genomic_DNA"/>
</dbReference>
<reference evidence="2" key="1">
    <citation type="journal article" date="2022" name="Int. J. Mol. Sci.">
        <title>Draft Genome of Tanacetum Coccineum: Genomic Comparison of Closely Related Tanacetum-Family Plants.</title>
        <authorList>
            <person name="Yamashiro T."/>
            <person name="Shiraishi A."/>
            <person name="Nakayama K."/>
            <person name="Satake H."/>
        </authorList>
    </citation>
    <scope>NUCLEOTIDE SEQUENCE</scope>
</reference>
<sequence length="78" mass="7909">MVVNPDPNAPLGVVVQRTNAPLWVVANQTHPYRGDSGGDGGVRLMVAMVGDGGEGGVGGVVQRRRAAGGGVDGDDGWR</sequence>
<dbReference type="Proteomes" id="UP001151760">
    <property type="component" value="Unassembled WGS sequence"/>
</dbReference>
<evidence type="ECO:0000313" key="2">
    <source>
        <dbReference type="EMBL" id="GJT50936.1"/>
    </source>
</evidence>
<evidence type="ECO:0000256" key="1">
    <source>
        <dbReference type="SAM" id="MobiDB-lite"/>
    </source>
</evidence>
<name>A0ABQ5EJ41_9ASTR</name>
<evidence type="ECO:0000313" key="3">
    <source>
        <dbReference type="Proteomes" id="UP001151760"/>
    </source>
</evidence>
<reference evidence="2" key="2">
    <citation type="submission" date="2022-01" db="EMBL/GenBank/DDBJ databases">
        <authorList>
            <person name="Yamashiro T."/>
            <person name="Shiraishi A."/>
            <person name="Satake H."/>
            <person name="Nakayama K."/>
        </authorList>
    </citation>
    <scope>NUCLEOTIDE SEQUENCE</scope>
</reference>
<organism evidence="2 3">
    <name type="scientific">Tanacetum coccineum</name>
    <dbReference type="NCBI Taxonomy" id="301880"/>
    <lineage>
        <taxon>Eukaryota</taxon>
        <taxon>Viridiplantae</taxon>
        <taxon>Streptophyta</taxon>
        <taxon>Embryophyta</taxon>
        <taxon>Tracheophyta</taxon>
        <taxon>Spermatophyta</taxon>
        <taxon>Magnoliopsida</taxon>
        <taxon>eudicotyledons</taxon>
        <taxon>Gunneridae</taxon>
        <taxon>Pentapetalae</taxon>
        <taxon>asterids</taxon>
        <taxon>campanulids</taxon>
        <taxon>Asterales</taxon>
        <taxon>Asteraceae</taxon>
        <taxon>Asteroideae</taxon>
        <taxon>Anthemideae</taxon>
        <taxon>Anthemidinae</taxon>
        <taxon>Tanacetum</taxon>
    </lineage>
</organism>
<protein>
    <submittedName>
        <fullName evidence="2">Uncharacterized protein</fullName>
    </submittedName>
</protein>